<dbReference type="GeneID" id="9745303"/>
<dbReference type="EMBL" id="CP002117">
    <property type="protein sequence ID" value="ADN37551.1"/>
    <property type="molecule type" value="Genomic_DNA"/>
</dbReference>
<dbReference type="KEGG" id="mpi:Mpet_2808"/>
<reference evidence="4 5" key="1">
    <citation type="journal article" date="2010" name="Stand. Genomic Sci.">
        <title>Complete genome sequence of Methanoplanus petrolearius type strain (SEBR 4847).</title>
        <authorList>
            <person name="Brambilla E."/>
            <person name="Djao O.D."/>
            <person name="Daligault H."/>
            <person name="Lapidus A."/>
            <person name="Lucas S."/>
            <person name="Hammon N."/>
            <person name="Nolan M."/>
            <person name="Tice H."/>
            <person name="Cheng J.F."/>
            <person name="Han C."/>
            <person name="Tapia R."/>
            <person name="Goodwin L."/>
            <person name="Pitluck S."/>
            <person name="Liolios K."/>
            <person name="Ivanova N."/>
            <person name="Mavromatis K."/>
            <person name="Mikhailova N."/>
            <person name="Pati A."/>
            <person name="Chen A."/>
            <person name="Palaniappan K."/>
            <person name="Land M."/>
            <person name="Hauser L."/>
            <person name="Chang Y.J."/>
            <person name="Jeffries C.D."/>
            <person name="Rohde M."/>
            <person name="Spring S."/>
            <person name="Sikorski J."/>
            <person name="Goker M."/>
            <person name="Woyke T."/>
            <person name="Bristow J."/>
            <person name="Eisen J.A."/>
            <person name="Markowitz V."/>
            <person name="Hugenholtz P."/>
            <person name="Kyrpides N.C."/>
            <person name="Klenk H.P."/>
        </authorList>
    </citation>
    <scope>NUCLEOTIDE SEQUENCE [LARGE SCALE GENOMIC DNA]</scope>
    <source>
        <strain evidence="5">DSM 11571 / OCM 486 / SEBR 4847</strain>
    </source>
</reference>
<dbReference type="HOGENOM" id="CLU_896055_0_0_2"/>
<dbReference type="TCDB" id="8.A.59.1.2">
    <property type="family name" value="the slc and tcst-associated component (stac-a) family"/>
</dbReference>
<evidence type="ECO:0000256" key="1">
    <source>
        <dbReference type="ARBA" id="ARBA00029447"/>
    </source>
</evidence>
<sequence precursor="true">MRISIKYKLLAVMLLLSVVPLGVLGMISLQDSNNLSNEIAGEARSIGEISIEESTDALTALGAELMKVKAEDVAKQVEIYIKEHPDMTIADLRNDTEFRSIVVQDVGETGFTTGMDADTLVILFHRNTADEGIDLHDKKDTNPEYYKLLQSGWGYIDTSGYYTWTDENGDVRDKYGYFVVAQAPTADNVFLRIGATVYTDEFSGPSKQTEEKIQEKLDEAEGKISMKTSEMSTQNTVLIITILTILIVTAISFVFAASITKPLHRLRDVADRVSMGDMEDTEIEITNEDEIGDLAESFQRMIVSMKYYMSKANRDSDRDEESGE</sequence>
<dbReference type="SUPFAM" id="SSF158472">
    <property type="entry name" value="HAMP domain-like"/>
    <property type="match status" value="1"/>
</dbReference>
<dbReference type="Pfam" id="PF00672">
    <property type="entry name" value="HAMP"/>
    <property type="match status" value="1"/>
</dbReference>
<dbReference type="STRING" id="679926.Mpet_2808"/>
<dbReference type="SMART" id="SM00304">
    <property type="entry name" value="HAMP"/>
    <property type="match status" value="1"/>
</dbReference>
<protein>
    <submittedName>
        <fullName evidence="4">Putative sensor with HAMP domain</fullName>
    </submittedName>
</protein>
<feature type="transmembrane region" description="Helical" evidence="2">
    <location>
        <begin position="237"/>
        <end position="257"/>
    </location>
</feature>
<dbReference type="Proteomes" id="UP000006565">
    <property type="component" value="Chromosome"/>
</dbReference>
<dbReference type="PANTHER" id="PTHR32089:SF112">
    <property type="entry name" value="LYSOZYME-LIKE PROTEIN-RELATED"/>
    <property type="match status" value="1"/>
</dbReference>
<evidence type="ECO:0000313" key="4">
    <source>
        <dbReference type="EMBL" id="ADN37551.1"/>
    </source>
</evidence>
<keyword evidence="2" id="KW-0472">Membrane</keyword>
<dbReference type="AlphaFoldDB" id="E1RHG8"/>
<dbReference type="CDD" id="cd06225">
    <property type="entry name" value="HAMP"/>
    <property type="match status" value="1"/>
</dbReference>
<dbReference type="PANTHER" id="PTHR32089">
    <property type="entry name" value="METHYL-ACCEPTING CHEMOTAXIS PROTEIN MCPB"/>
    <property type="match status" value="1"/>
</dbReference>
<keyword evidence="5" id="KW-1185">Reference proteome</keyword>
<evidence type="ECO:0000259" key="3">
    <source>
        <dbReference type="PROSITE" id="PS50885"/>
    </source>
</evidence>
<gene>
    <name evidence="4" type="ordered locus">Mpet_2808</name>
</gene>
<dbReference type="RefSeq" id="WP_013330724.1">
    <property type="nucleotide sequence ID" value="NC_014507.1"/>
</dbReference>
<feature type="domain" description="HAMP" evidence="3">
    <location>
        <begin position="257"/>
        <end position="310"/>
    </location>
</feature>
<organism evidence="4 5">
    <name type="scientific">Methanolacinia petrolearia (strain DSM 11571 / OCM 486 / SEBR 4847)</name>
    <name type="common">Methanoplanus petrolearius</name>
    <dbReference type="NCBI Taxonomy" id="679926"/>
    <lineage>
        <taxon>Archaea</taxon>
        <taxon>Methanobacteriati</taxon>
        <taxon>Methanobacteriota</taxon>
        <taxon>Stenosarchaea group</taxon>
        <taxon>Methanomicrobia</taxon>
        <taxon>Methanomicrobiales</taxon>
        <taxon>Methanomicrobiaceae</taxon>
        <taxon>Methanolacinia</taxon>
    </lineage>
</organism>
<dbReference type="eggNOG" id="arCOG02363">
    <property type="taxonomic scope" value="Archaea"/>
</dbReference>
<comment type="similarity">
    <text evidence="1">Belongs to the methyl-accepting chemotaxis (MCP) protein family.</text>
</comment>
<evidence type="ECO:0000313" key="5">
    <source>
        <dbReference type="Proteomes" id="UP000006565"/>
    </source>
</evidence>
<name>E1RHG8_METP4</name>
<keyword evidence="2" id="KW-1133">Transmembrane helix</keyword>
<dbReference type="GO" id="GO:0007165">
    <property type="term" value="P:signal transduction"/>
    <property type="evidence" value="ECO:0007669"/>
    <property type="project" value="InterPro"/>
</dbReference>
<evidence type="ECO:0000256" key="2">
    <source>
        <dbReference type="SAM" id="Phobius"/>
    </source>
</evidence>
<accession>E1RHG8</accession>
<keyword evidence="2" id="KW-0812">Transmembrane</keyword>
<dbReference type="PROSITE" id="PS50885">
    <property type="entry name" value="HAMP"/>
    <property type="match status" value="1"/>
</dbReference>
<dbReference type="GO" id="GO:0016020">
    <property type="term" value="C:membrane"/>
    <property type="evidence" value="ECO:0007669"/>
    <property type="project" value="InterPro"/>
</dbReference>
<dbReference type="Gene3D" id="6.10.340.10">
    <property type="match status" value="1"/>
</dbReference>
<proteinExistence type="inferred from homology"/>
<dbReference type="OrthoDB" id="147431at2157"/>
<dbReference type="InterPro" id="IPR003660">
    <property type="entry name" value="HAMP_dom"/>
</dbReference>